<keyword evidence="1" id="KW-0732">Signal</keyword>
<dbReference type="EMBL" id="JBBNFM010000006">
    <property type="protein sequence ID" value="MEQ2454295.1"/>
    <property type="molecule type" value="Genomic_DNA"/>
</dbReference>
<dbReference type="PROSITE" id="PS50157">
    <property type="entry name" value="ZINC_FINGER_C2H2_2"/>
    <property type="match status" value="1"/>
</dbReference>
<feature type="signal peptide" evidence="1">
    <location>
        <begin position="1"/>
        <end position="26"/>
    </location>
</feature>
<dbReference type="SUPFAM" id="SSF69360">
    <property type="entry name" value="Cell wall binding repeat"/>
    <property type="match status" value="1"/>
</dbReference>
<evidence type="ECO:0000256" key="1">
    <source>
        <dbReference type="SAM" id="SignalP"/>
    </source>
</evidence>
<organism evidence="3 4">
    <name type="scientific">Coprococcus ammoniilyticus</name>
    <dbReference type="NCBI Taxonomy" id="2981785"/>
    <lineage>
        <taxon>Bacteria</taxon>
        <taxon>Bacillati</taxon>
        <taxon>Bacillota</taxon>
        <taxon>Clostridia</taxon>
        <taxon>Lachnospirales</taxon>
        <taxon>Lachnospiraceae</taxon>
        <taxon>Coprococcus</taxon>
    </lineage>
</organism>
<dbReference type="Proteomes" id="UP001482186">
    <property type="component" value="Unassembled WGS sequence"/>
</dbReference>
<gene>
    <name evidence="3" type="ORF">AAAT04_09625</name>
</gene>
<reference evidence="3 4" key="1">
    <citation type="submission" date="2024-04" db="EMBL/GenBank/DDBJ databases">
        <title>Human intestinal bacterial collection.</title>
        <authorList>
            <person name="Pauvert C."/>
            <person name="Hitch T.C.A."/>
            <person name="Clavel T."/>
        </authorList>
    </citation>
    <scope>NUCLEOTIDE SEQUENCE [LARGE SCALE GENOMIC DNA]</scope>
    <source>
        <strain evidence="3 4">CLA-AA-H141</strain>
    </source>
</reference>
<comment type="caution">
    <text evidence="3">The sequence shown here is derived from an EMBL/GenBank/DDBJ whole genome shotgun (WGS) entry which is preliminary data.</text>
</comment>
<keyword evidence="4" id="KW-1185">Reference proteome</keyword>
<feature type="chain" id="PRO_5045256329" description="C2H2-type domain-containing protein" evidence="1">
    <location>
        <begin position="27"/>
        <end position="551"/>
    </location>
</feature>
<proteinExistence type="predicted"/>
<evidence type="ECO:0000313" key="3">
    <source>
        <dbReference type="EMBL" id="MEQ2454295.1"/>
    </source>
</evidence>
<dbReference type="InterPro" id="IPR013087">
    <property type="entry name" value="Znf_C2H2_type"/>
</dbReference>
<dbReference type="PROSITE" id="PS00028">
    <property type="entry name" value="ZINC_FINGER_C2H2_1"/>
    <property type="match status" value="1"/>
</dbReference>
<name>A0ABV1EI87_9FIRM</name>
<evidence type="ECO:0000259" key="2">
    <source>
        <dbReference type="PROSITE" id="PS50157"/>
    </source>
</evidence>
<evidence type="ECO:0000313" key="4">
    <source>
        <dbReference type="Proteomes" id="UP001482186"/>
    </source>
</evidence>
<accession>A0ABV1EI87</accession>
<sequence length="551" mass="63198">MKKFINIWSLLIVMSILILLPHFSVAAHGEKAEKKQAELAGRESGYTLTWNDNKGRFICKKNGSKLNNGWSFDSSKKIAYCTGKNGYLYAKIKDGKYYTYTANNKKPSSKVFKNKKNTIIRLHKKNFYIGANGLINLNKGWKLNNNGLYTYYVEKNGTVSVKISNGKFRVWNGKDIRWDKKDLKNYKGKVYTYNEKSFFVNTNGNISRAMGWQESYFIDNDGCVKYYDDGTTSFRITKNGGTKALKDGWNDDVYVKNGKIQRSTIVKSGGCNYFVDKNGSRQNFKVKNNQIVRPDNSMAVSSGIYAAAGKKYPIDNKGKIQKNSTVFIKNKAYETVSDGSLSKQPANHVHLWKAGSVTEQIDHKAKTKEVQIPVKEWDEEVWSEKEKYICKKCGKYYDTLDEWEEHSGKTNHGNYEPAKVLLYTIHHPTADEPKYETTTVITEKAWSEWYQIYTCRDCGEKMRVRVIDGKPTKGDYDGLEIPSKKGFILNVFGEKMMNVSANKAYPTGIRIGEQISKDESYKRYGFSYFEKADNILLPDTYLQLLKDHNIQ</sequence>
<feature type="domain" description="C2H2-type" evidence="2">
    <location>
        <begin position="388"/>
        <end position="417"/>
    </location>
</feature>
<protein>
    <recommendedName>
        <fullName evidence="2">C2H2-type domain-containing protein</fullName>
    </recommendedName>
</protein>
<dbReference type="RefSeq" id="WP_349116069.1">
    <property type="nucleotide sequence ID" value="NZ_JBBNFM010000006.1"/>
</dbReference>